<dbReference type="EMBL" id="BQKI01000001">
    <property type="protein sequence ID" value="GJM84443.1"/>
    <property type="molecule type" value="Genomic_DNA"/>
</dbReference>
<feature type="domain" description="AP2/ERF" evidence="7">
    <location>
        <begin position="7"/>
        <end position="68"/>
    </location>
</feature>
<dbReference type="SUPFAM" id="SSF54171">
    <property type="entry name" value="DNA-binding domain"/>
    <property type="match status" value="1"/>
</dbReference>
<comment type="subcellular location">
    <subcellularLocation>
        <location evidence="1">Nucleus</location>
    </subcellularLocation>
</comment>
<dbReference type="InterPro" id="IPR036955">
    <property type="entry name" value="AP2/ERF_dom_sf"/>
</dbReference>
<dbReference type="GO" id="GO:0003700">
    <property type="term" value="F:DNA-binding transcription factor activity"/>
    <property type="evidence" value="ECO:0007669"/>
    <property type="project" value="InterPro"/>
</dbReference>
<sequence>MAAMAKRNRGVAQFPPLLSLAMEMGVLGVPGVARESRGRPLATADSAARAYDAAARRLRGPKAKLNFPASSSPPHHRKRRRANASTSSPSTKNNDDAQALFVPEDHDGAPPGGLGEPLIISGARKMPGGGDAALLEPPAAANSWSAGEPEVVDPYDLSDELMTSYFAFTCGEYEPLESLFSISGGGAEEHRLMGPWSLFGEGGSLYF</sequence>
<evidence type="ECO:0000313" key="8">
    <source>
        <dbReference type="EMBL" id="GJM84443.1"/>
    </source>
</evidence>
<comment type="caution">
    <text evidence="8">The sequence shown here is derived from an EMBL/GenBank/DDBJ whole genome shotgun (WGS) entry which is preliminary data.</text>
</comment>
<dbReference type="Proteomes" id="UP001054889">
    <property type="component" value="Unassembled WGS sequence"/>
</dbReference>
<evidence type="ECO:0000256" key="6">
    <source>
        <dbReference type="SAM" id="MobiDB-lite"/>
    </source>
</evidence>
<proteinExistence type="predicted"/>
<feature type="region of interest" description="Disordered" evidence="6">
    <location>
        <begin position="59"/>
        <end position="122"/>
    </location>
</feature>
<accession>A0AAV5BFL5</accession>
<evidence type="ECO:0000259" key="7">
    <source>
        <dbReference type="PROSITE" id="PS51032"/>
    </source>
</evidence>
<keyword evidence="4" id="KW-0804">Transcription</keyword>
<evidence type="ECO:0000313" key="9">
    <source>
        <dbReference type="Proteomes" id="UP001054889"/>
    </source>
</evidence>
<evidence type="ECO:0000256" key="3">
    <source>
        <dbReference type="ARBA" id="ARBA00023125"/>
    </source>
</evidence>
<keyword evidence="2" id="KW-0805">Transcription regulation</keyword>
<dbReference type="GO" id="GO:0003677">
    <property type="term" value="F:DNA binding"/>
    <property type="evidence" value="ECO:0007669"/>
    <property type="project" value="UniProtKB-KW"/>
</dbReference>
<dbReference type="InterPro" id="IPR016177">
    <property type="entry name" value="DNA-bd_dom_sf"/>
</dbReference>
<dbReference type="AlphaFoldDB" id="A0AAV5BFL5"/>
<dbReference type="Gene3D" id="3.30.730.10">
    <property type="entry name" value="AP2/ERF domain"/>
    <property type="match status" value="1"/>
</dbReference>
<dbReference type="SMART" id="SM00380">
    <property type="entry name" value="AP2"/>
    <property type="match status" value="1"/>
</dbReference>
<evidence type="ECO:0000256" key="2">
    <source>
        <dbReference type="ARBA" id="ARBA00023015"/>
    </source>
</evidence>
<reference evidence="8" key="1">
    <citation type="journal article" date="2018" name="DNA Res.">
        <title>Multiple hybrid de novo genome assembly of finger millet, an orphan allotetraploid crop.</title>
        <authorList>
            <person name="Hatakeyama M."/>
            <person name="Aluri S."/>
            <person name="Balachadran M.T."/>
            <person name="Sivarajan S.R."/>
            <person name="Patrignani A."/>
            <person name="Gruter S."/>
            <person name="Poveda L."/>
            <person name="Shimizu-Inatsugi R."/>
            <person name="Baeten J."/>
            <person name="Francoijs K.J."/>
            <person name="Nataraja K.N."/>
            <person name="Reddy Y.A.N."/>
            <person name="Phadnis S."/>
            <person name="Ravikumar R.L."/>
            <person name="Schlapbach R."/>
            <person name="Sreeman S.M."/>
            <person name="Shimizu K.K."/>
        </authorList>
    </citation>
    <scope>NUCLEOTIDE SEQUENCE</scope>
</reference>
<protein>
    <recommendedName>
        <fullName evidence="7">AP2/ERF domain-containing protein</fullName>
    </recommendedName>
</protein>
<keyword evidence="3" id="KW-0238">DNA-binding</keyword>
<organism evidence="8 9">
    <name type="scientific">Eleusine coracana subsp. coracana</name>
    <dbReference type="NCBI Taxonomy" id="191504"/>
    <lineage>
        <taxon>Eukaryota</taxon>
        <taxon>Viridiplantae</taxon>
        <taxon>Streptophyta</taxon>
        <taxon>Embryophyta</taxon>
        <taxon>Tracheophyta</taxon>
        <taxon>Spermatophyta</taxon>
        <taxon>Magnoliopsida</taxon>
        <taxon>Liliopsida</taxon>
        <taxon>Poales</taxon>
        <taxon>Poaceae</taxon>
        <taxon>PACMAD clade</taxon>
        <taxon>Chloridoideae</taxon>
        <taxon>Cynodonteae</taxon>
        <taxon>Eleusininae</taxon>
        <taxon>Eleusine</taxon>
    </lineage>
</organism>
<evidence type="ECO:0000256" key="5">
    <source>
        <dbReference type="ARBA" id="ARBA00023242"/>
    </source>
</evidence>
<dbReference type="GO" id="GO:0005634">
    <property type="term" value="C:nucleus"/>
    <property type="evidence" value="ECO:0007669"/>
    <property type="project" value="UniProtKB-SubCell"/>
</dbReference>
<keyword evidence="9" id="KW-1185">Reference proteome</keyword>
<dbReference type="InterPro" id="IPR001471">
    <property type="entry name" value="AP2/ERF_dom"/>
</dbReference>
<gene>
    <name evidence="8" type="primary">ga00111</name>
    <name evidence="8" type="ORF">PR202_ga00111</name>
</gene>
<dbReference type="PROSITE" id="PS51032">
    <property type="entry name" value="AP2_ERF"/>
    <property type="match status" value="1"/>
</dbReference>
<dbReference type="PANTHER" id="PTHR31677">
    <property type="entry name" value="AP2 DOMAIN CLASS TRANSCRIPTION FACTOR"/>
    <property type="match status" value="1"/>
</dbReference>
<keyword evidence="5" id="KW-0539">Nucleus</keyword>
<evidence type="ECO:0000256" key="1">
    <source>
        <dbReference type="ARBA" id="ARBA00004123"/>
    </source>
</evidence>
<evidence type="ECO:0000256" key="4">
    <source>
        <dbReference type="ARBA" id="ARBA00023163"/>
    </source>
</evidence>
<reference evidence="8" key="2">
    <citation type="submission" date="2021-12" db="EMBL/GenBank/DDBJ databases">
        <title>Resequencing data analysis of finger millet.</title>
        <authorList>
            <person name="Hatakeyama M."/>
            <person name="Aluri S."/>
            <person name="Balachadran M.T."/>
            <person name="Sivarajan S.R."/>
            <person name="Poveda L."/>
            <person name="Shimizu-Inatsugi R."/>
            <person name="Schlapbach R."/>
            <person name="Sreeman S.M."/>
            <person name="Shimizu K.K."/>
        </authorList>
    </citation>
    <scope>NUCLEOTIDE SEQUENCE</scope>
</reference>
<name>A0AAV5BFL5_ELECO</name>
<dbReference type="PANTHER" id="PTHR31677:SF231">
    <property type="entry name" value="ETHYLENE-RESPONSIVE TRANSCRIPTION FACTOR 4"/>
    <property type="match status" value="1"/>
</dbReference>
<feature type="compositionally biased region" description="Polar residues" evidence="6">
    <location>
        <begin position="83"/>
        <end position="92"/>
    </location>
</feature>